<evidence type="ECO:0000259" key="6">
    <source>
        <dbReference type="Pfam" id="PF02872"/>
    </source>
</evidence>
<name>A0ABR4DUB0_9PEZI</name>
<keyword evidence="3" id="KW-0378">Hydrolase</keyword>
<reference evidence="7 8" key="1">
    <citation type="submission" date="2024-03" db="EMBL/GenBank/DDBJ databases">
        <title>A high-quality draft genome sequence of Diaporthe vaccinii, a causative agent of upright dieback and viscid rot disease in cranberry plants.</title>
        <authorList>
            <person name="Sarrasin M."/>
            <person name="Lang B.F."/>
            <person name="Burger G."/>
        </authorList>
    </citation>
    <scope>NUCLEOTIDE SEQUENCE [LARGE SCALE GENOMIC DNA]</scope>
    <source>
        <strain evidence="7 8">IS7</strain>
    </source>
</reference>
<dbReference type="InterPro" id="IPR004843">
    <property type="entry name" value="Calcineurin-like_PHP"/>
</dbReference>
<feature type="domain" description="Calcineurin-like phosphoesterase" evidence="5">
    <location>
        <begin position="27"/>
        <end position="241"/>
    </location>
</feature>
<accession>A0ABR4DUB0</accession>
<keyword evidence="2" id="KW-0732">Signal</keyword>
<organism evidence="7 8">
    <name type="scientific">Diaporthe vaccinii</name>
    <dbReference type="NCBI Taxonomy" id="105482"/>
    <lineage>
        <taxon>Eukaryota</taxon>
        <taxon>Fungi</taxon>
        <taxon>Dikarya</taxon>
        <taxon>Ascomycota</taxon>
        <taxon>Pezizomycotina</taxon>
        <taxon>Sordariomycetes</taxon>
        <taxon>Sordariomycetidae</taxon>
        <taxon>Diaporthales</taxon>
        <taxon>Diaporthaceae</taxon>
        <taxon>Diaporthe</taxon>
        <taxon>Diaporthe eres species complex</taxon>
    </lineage>
</organism>
<evidence type="ECO:0000256" key="2">
    <source>
        <dbReference type="ARBA" id="ARBA00022729"/>
    </source>
</evidence>
<dbReference type="PANTHER" id="PTHR11575:SF48">
    <property type="entry name" value="5'-NUCLEOTIDASE"/>
    <property type="match status" value="1"/>
</dbReference>
<dbReference type="InterPro" id="IPR029052">
    <property type="entry name" value="Metallo-depent_PP-like"/>
</dbReference>
<dbReference type="PRINTS" id="PR01607">
    <property type="entry name" value="APYRASEFAMLY"/>
</dbReference>
<keyword evidence="3" id="KW-0547">Nucleotide-binding</keyword>
<dbReference type="InterPro" id="IPR036907">
    <property type="entry name" value="5'-Nucleotdase_C_sf"/>
</dbReference>
<evidence type="ECO:0008006" key="9">
    <source>
        <dbReference type="Google" id="ProtNLM"/>
    </source>
</evidence>
<proteinExistence type="inferred from homology"/>
<comment type="caution">
    <text evidence="7">The sequence shown here is derived from an EMBL/GenBank/DDBJ whole genome shotgun (WGS) entry which is preliminary data.</text>
</comment>
<dbReference type="Proteomes" id="UP001600888">
    <property type="component" value="Unassembled WGS sequence"/>
</dbReference>
<feature type="compositionally biased region" description="Polar residues" evidence="4">
    <location>
        <begin position="541"/>
        <end position="553"/>
    </location>
</feature>
<evidence type="ECO:0000256" key="4">
    <source>
        <dbReference type="SAM" id="MobiDB-lite"/>
    </source>
</evidence>
<evidence type="ECO:0000259" key="5">
    <source>
        <dbReference type="Pfam" id="PF00149"/>
    </source>
</evidence>
<dbReference type="Pfam" id="PF00149">
    <property type="entry name" value="Metallophos"/>
    <property type="match status" value="1"/>
</dbReference>
<dbReference type="InterPro" id="IPR041821">
    <property type="entry name" value="CG11883_N"/>
</dbReference>
<keyword evidence="8" id="KW-1185">Reference proteome</keyword>
<dbReference type="CDD" id="cd07406">
    <property type="entry name" value="MPP_CG11883_N"/>
    <property type="match status" value="1"/>
</dbReference>
<gene>
    <name evidence="7" type="ORF">FJTKL_05999</name>
</gene>
<dbReference type="InterPro" id="IPR006179">
    <property type="entry name" value="5_nucleotidase/apyrase"/>
</dbReference>
<feature type="compositionally biased region" description="Basic and acidic residues" evidence="4">
    <location>
        <begin position="557"/>
        <end position="567"/>
    </location>
</feature>
<feature type="region of interest" description="Disordered" evidence="4">
    <location>
        <begin position="1"/>
        <end position="21"/>
    </location>
</feature>
<comment type="similarity">
    <text evidence="1 3">Belongs to the 5'-nucleotidase family.</text>
</comment>
<evidence type="ECO:0000256" key="3">
    <source>
        <dbReference type="RuleBase" id="RU362119"/>
    </source>
</evidence>
<sequence length="662" mass="73233">MAPLETKPTADEVVTYGSPSTSPPDLRLLHYNDVYHLDASSAEPVGGIARFMTVCNEYQQGDRFKDQPNCLTLFSGDAFNPSLESSITKGSHMVPILNAVGTDCASLGNHDLDFGVGQFRNLAAKCSFPWLIANVLDADLGPNVPIGNAKRTHIITASNGLKIGIIGLGEREWLETINSLPPNLIYKSATETAKELIPQLRADGADLIVALTHMREPNDNKLAENVGDQIDIILGGHDHYYSHSFINGCHVLRSGTDFKQLSYIEARKAPSGSSRPWEFVIYRRDIVSSVAEHRPTLELANKLTAKLKQSLEKPVGWTAAPLDARFTTVRLRESNIGNFVCDIMRHHYSADCALMAAGTIRGDQVYPPGPIRVRDITDCFPFEDPVVVLKVTGQAIREALENSVSLYPALEGRFPQVSNIRFTFDPKRPVGERVTDVDIAGDGYLPDKVYVLATRGYMGRGKDGYKSLLIEEEGGQAVELVSEENGILISMMLRQYFMSLKVLDQWAYLGPSMKRHWGKVVSNVAKSHPCMEPKHAPANSPIAQTPVTPISSKGSKRGWEHYSPERMRQRRSSVGPLTERETDVERDGSSPAPEPRPLEGIAEQDDDEDKELRIMRKTFRKWCKKAGVNPRAGDGLQEDEVDCDWTKAIAPQVEGRISMVGE</sequence>
<dbReference type="InterPro" id="IPR008334">
    <property type="entry name" value="5'-Nucleotdase_C"/>
</dbReference>
<feature type="region of interest" description="Disordered" evidence="4">
    <location>
        <begin position="530"/>
        <end position="611"/>
    </location>
</feature>
<feature type="compositionally biased region" description="Basic and acidic residues" evidence="4">
    <location>
        <begin position="578"/>
        <end position="588"/>
    </location>
</feature>
<dbReference type="SUPFAM" id="SSF56300">
    <property type="entry name" value="Metallo-dependent phosphatases"/>
    <property type="match status" value="1"/>
</dbReference>
<feature type="domain" description="5'-Nucleotidase C-terminal" evidence="6">
    <location>
        <begin position="324"/>
        <end position="466"/>
    </location>
</feature>
<evidence type="ECO:0000313" key="8">
    <source>
        <dbReference type="Proteomes" id="UP001600888"/>
    </source>
</evidence>
<dbReference type="EMBL" id="JBAWTH010000217">
    <property type="protein sequence ID" value="KAL2272774.1"/>
    <property type="molecule type" value="Genomic_DNA"/>
</dbReference>
<dbReference type="Gene3D" id="3.60.21.10">
    <property type="match status" value="1"/>
</dbReference>
<dbReference type="Pfam" id="PF02872">
    <property type="entry name" value="5_nucleotid_C"/>
    <property type="match status" value="1"/>
</dbReference>
<protein>
    <recommendedName>
        <fullName evidence="9">5'-nucleotidase</fullName>
    </recommendedName>
</protein>
<evidence type="ECO:0000256" key="1">
    <source>
        <dbReference type="ARBA" id="ARBA00006654"/>
    </source>
</evidence>
<dbReference type="Gene3D" id="3.90.780.10">
    <property type="entry name" value="5'-Nucleotidase, C-terminal domain"/>
    <property type="match status" value="1"/>
</dbReference>
<dbReference type="PANTHER" id="PTHR11575">
    <property type="entry name" value="5'-NUCLEOTIDASE-RELATED"/>
    <property type="match status" value="1"/>
</dbReference>
<dbReference type="SUPFAM" id="SSF55816">
    <property type="entry name" value="5'-nucleotidase (syn. UDP-sugar hydrolase), C-terminal domain"/>
    <property type="match status" value="1"/>
</dbReference>
<evidence type="ECO:0000313" key="7">
    <source>
        <dbReference type="EMBL" id="KAL2272774.1"/>
    </source>
</evidence>